<dbReference type="EMBL" id="JACEIK010002232">
    <property type="protein sequence ID" value="MCD9559851.1"/>
    <property type="molecule type" value="Genomic_DNA"/>
</dbReference>
<name>A0ABS8UNG5_DATST</name>
<dbReference type="Proteomes" id="UP000823775">
    <property type="component" value="Unassembled WGS sequence"/>
</dbReference>
<proteinExistence type="predicted"/>
<organism evidence="1 2">
    <name type="scientific">Datura stramonium</name>
    <name type="common">Jimsonweed</name>
    <name type="synonym">Common thornapple</name>
    <dbReference type="NCBI Taxonomy" id="4076"/>
    <lineage>
        <taxon>Eukaryota</taxon>
        <taxon>Viridiplantae</taxon>
        <taxon>Streptophyta</taxon>
        <taxon>Embryophyta</taxon>
        <taxon>Tracheophyta</taxon>
        <taxon>Spermatophyta</taxon>
        <taxon>Magnoliopsida</taxon>
        <taxon>eudicotyledons</taxon>
        <taxon>Gunneridae</taxon>
        <taxon>Pentapetalae</taxon>
        <taxon>asterids</taxon>
        <taxon>lamiids</taxon>
        <taxon>Solanales</taxon>
        <taxon>Solanaceae</taxon>
        <taxon>Solanoideae</taxon>
        <taxon>Datureae</taxon>
        <taxon>Datura</taxon>
    </lineage>
</organism>
<accession>A0ABS8UNG5</accession>
<evidence type="ECO:0000313" key="2">
    <source>
        <dbReference type="Proteomes" id="UP000823775"/>
    </source>
</evidence>
<protein>
    <submittedName>
        <fullName evidence="1">Uncharacterized protein</fullName>
    </submittedName>
</protein>
<comment type="caution">
    <text evidence="1">The sequence shown here is derived from an EMBL/GenBank/DDBJ whole genome shotgun (WGS) entry which is preliminary data.</text>
</comment>
<keyword evidence="2" id="KW-1185">Reference proteome</keyword>
<sequence>MEEGNGVACAKEILRRDEVTPVEQANELGQLSLKPTLILLMAEIIKKPIEYDTIAIIHEEESSLNHLVEVEQTLVECEATKLDLWLVDVAVPGGVLIEILEMKDFLWMHKNVIKMNKQCLVDF</sequence>
<reference evidence="1 2" key="1">
    <citation type="journal article" date="2021" name="BMC Genomics">
        <title>Datura genome reveals duplications of psychoactive alkaloid biosynthetic genes and high mutation rate following tissue culture.</title>
        <authorList>
            <person name="Rajewski A."/>
            <person name="Carter-House D."/>
            <person name="Stajich J."/>
            <person name="Litt A."/>
        </authorList>
    </citation>
    <scope>NUCLEOTIDE SEQUENCE [LARGE SCALE GENOMIC DNA]</scope>
    <source>
        <strain evidence="1">AR-01</strain>
    </source>
</reference>
<evidence type="ECO:0000313" key="1">
    <source>
        <dbReference type="EMBL" id="MCD9559851.1"/>
    </source>
</evidence>
<gene>
    <name evidence="1" type="ORF">HAX54_018175</name>
</gene>